<keyword evidence="4" id="KW-0813">Transport</keyword>
<comment type="subcellular location">
    <subcellularLocation>
        <location evidence="1">Secreted</location>
    </subcellularLocation>
</comment>
<evidence type="ECO:0000313" key="10">
    <source>
        <dbReference type="EnsemblMetazoa" id="tetur25g00440.1"/>
    </source>
</evidence>
<evidence type="ECO:0000313" key="11">
    <source>
        <dbReference type="Proteomes" id="UP000015104"/>
    </source>
</evidence>
<dbReference type="HOGENOM" id="CLU_080823_0_0_1"/>
<dbReference type="GO" id="GO:0046883">
    <property type="term" value="P:regulation of hormone secretion"/>
    <property type="evidence" value="ECO:0007669"/>
    <property type="project" value="TreeGrafter"/>
</dbReference>
<organism evidence="10 11">
    <name type="scientific">Tetranychus urticae</name>
    <name type="common">Two-spotted spider mite</name>
    <dbReference type="NCBI Taxonomy" id="32264"/>
    <lineage>
        <taxon>Eukaryota</taxon>
        <taxon>Metazoa</taxon>
        <taxon>Ecdysozoa</taxon>
        <taxon>Arthropoda</taxon>
        <taxon>Chelicerata</taxon>
        <taxon>Arachnida</taxon>
        <taxon>Acari</taxon>
        <taxon>Acariformes</taxon>
        <taxon>Trombidiformes</taxon>
        <taxon>Prostigmata</taxon>
        <taxon>Eleutherengona</taxon>
        <taxon>Raphignathae</taxon>
        <taxon>Tetranychoidea</taxon>
        <taxon>Tetranychidae</taxon>
        <taxon>Tetranychus</taxon>
    </lineage>
</organism>
<dbReference type="OrthoDB" id="9922675at2759"/>
<evidence type="ECO:0000256" key="5">
    <source>
        <dbReference type="ARBA" id="ARBA00022525"/>
    </source>
</evidence>
<evidence type="ECO:0000256" key="3">
    <source>
        <dbReference type="ARBA" id="ARBA00019589"/>
    </source>
</evidence>
<evidence type="ECO:0000256" key="7">
    <source>
        <dbReference type="ARBA" id="ARBA00023157"/>
    </source>
</evidence>
<comment type="similarity">
    <text evidence="2">Belongs to the 7B2 family.</text>
</comment>
<sequence>MLFRFLIVPLAILPLAYGYGKLIQIGDGLLQELYNRYGSNVKDDLYETDFDKQGSLNINNDEGTLSKIPRAKFQTRMDDILLGREPSLRDAEYLEHSSLFGHKYVQGGAGEGRQLLKPDGSVENYQVIKSDTILPAYCDPPNPCPIGYTTDDGCLESFENSASFSRDYQSSQKCMCDREHMFDCSGNTEENQLDALARSIQNEVISDSDLDDLVDRMQEGHKVVAKKFHASKKRNPDYLLGEKLPIVAKKAPHLAKN</sequence>
<keyword evidence="5" id="KW-0964">Secreted</keyword>
<dbReference type="STRING" id="32264.T1KWY2"/>
<keyword evidence="8" id="KW-0143">Chaperone</keyword>
<evidence type="ECO:0000256" key="4">
    <source>
        <dbReference type="ARBA" id="ARBA00022448"/>
    </source>
</evidence>
<dbReference type="KEGG" id="tut:107368010"/>
<evidence type="ECO:0000256" key="8">
    <source>
        <dbReference type="ARBA" id="ARBA00023186"/>
    </source>
</evidence>
<dbReference type="PANTHER" id="PTHR12738:SF0">
    <property type="entry name" value="NEUROENDOCRINE PROTEIN 7B2"/>
    <property type="match status" value="1"/>
</dbReference>
<accession>T1KWY2</accession>
<dbReference type="GO" id="GO:0007218">
    <property type="term" value="P:neuropeptide signaling pathway"/>
    <property type="evidence" value="ECO:0007669"/>
    <property type="project" value="InterPro"/>
</dbReference>
<evidence type="ECO:0000256" key="6">
    <source>
        <dbReference type="ARBA" id="ARBA00022729"/>
    </source>
</evidence>
<evidence type="ECO:0000256" key="9">
    <source>
        <dbReference type="SAM" id="SignalP"/>
    </source>
</evidence>
<dbReference type="GO" id="GO:0030234">
    <property type="term" value="F:enzyme regulator activity"/>
    <property type="evidence" value="ECO:0007669"/>
    <property type="project" value="TreeGrafter"/>
</dbReference>
<dbReference type="EMBL" id="CAEY01000675">
    <property type="status" value="NOT_ANNOTATED_CDS"/>
    <property type="molecule type" value="Genomic_DNA"/>
</dbReference>
<dbReference type="Pfam" id="PF05281">
    <property type="entry name" value="Secretogranin_V"/>
    <property type="match status" value="1"/>
</dbReference>
<dbReference type="Proteomes" id="UP000015104">
    <property type="component" value="Unassembled WGS sequence"/>
</dbReference>
<gene>
    <name evidence="10" type="primary">107368010</name>
</gene>
<feature type="chain" id="PRO_5004591921" description="Neuroendocrine protein 7B2" evidence="9">
    <location>
        <begin position="19"/>
        <end position="257"/>
    </location>
</feature>
<dbReference type="EnsemblMetazoa" id="tetur25g00440.1">
    <property type="protein sequence ID" value="tetur25g00440.1"/>
    <property type="gene ID" value="tetur25g00440"/>
</dbReference>
<evidence type="ECO:0000256" key="1">
    <source>
        <dbReference type="ARBA" id="ARBA00004613"/>
    </source>
</evidence>
<protein>
    <recommendedName>
        <fullName evidence="3">Neuroendocrine protein 7B2</fullName>
    </recommendedName>
</protein>
<dbReference type="GO" id="GO:0005576">
    <property type="term" value="C:extracellular region"/>
    <property type="evidence" value="ECO:0007669"/>
    <property type="project" value="UniProtKB-SubCell"/>
</dbReference>
<dbReference type="OMA" id="SYCEPPN"/>
<keyword evidence="7" id="KW-1015">Disulfide bond</keyword>
<name>T1KWY2_TETUR</name>
<dbReference type="eggNOG" id="KOG4187">
    <property type="taxonomic scope" value="Eukaryota"/>
</dbReference>
<dbReference type="InterPro" id="IPR007945">
    <property type="entry name" value="Secretogranin_V"/>
</dbReference>
<dbReference type="PANTHER" id="PTHR12738">
    <property type="entry name" value="NEUROENDOCRINE PROTEIN 7B2"/>
    <property type="match status" value="1"/>
</dbReference>
<feature type="signal peptide" evidence="9">
    <location>
        <begin position="1"/>
        <end position="18"/>
    </location>
</feature>
<dbReference type="AlphaFoldDB" id="T1KWY2"/>
<evidence type="ECO:0000256" key="2">
    <source>
        <dbReference type="ARBA" id="ARBA00006348"/>
    </source>
</evidence>
<proteinExistence type="inferred from homology"/>
<keyword evidence="6 9" id="KW-0732">Signal</keyword>
<reference evidence="10" key="2">
    <citation type="submission" date="2015-06" db="UniProtKB">
        <authorList>
            <consortium name="EnsemblMetazoa"/>
        </authorList>
    </citation>
    <scope>IDENTIFICATION</scope>
</reference>
<keyword evidence="11" id="KW-1185">Reference proteome</keyword>
<reference evidence="11" key="1">
    <citation type="submission" date="2011-08" db="EMBL/GenBank/DDBJ databases">
        <authorList>
            <person name="Rombauts S."/>
        </authorList>
    </citation>
    <scope>NUCLEOTIDE SEQUENCE</scope>
    <source>
        <strain evidence="11">London</strain>
    </source>
</reference>
<dbReference type="GO" id="GO:0030141">
    <property type="term" value="C:secretory granule"/>
    <property type="evidence" value="ECO:0007669"/>
    <property type="project" value="InterPro"/>
</dbReference>